<evidence type="ECO:0000256" key="4">
    <source>
        <dbReference type="ARBA" id="ARBA00022840"/>
    </source>
</evidence>
<dbReference type="InterPro" id="IPR003439">
    <property type="entry name" value="ABC_transporter-like_ATP-bd"/>
</dbReference>
<accession>A0A9N9S8D2</accession>
<feature type="transmembrane region" description="Helical" evidence="7">
    <location>
        <begin position="547"/>
        <end position="569"/>
    </location>
</feature>
<keyword evidence="3" id="KW-0547">Nucleotide-binding</keyword>
<name>A0A9N9S8D2_9DIPT</name>
<proteinExistence type="predicted"/>
<evidence type="ECO:0000256" key="5">
    <source>
        <dbReference type="ARBA" id="ARBA00022989"/>
    </source>
</evidence>
<evidence type="ECO:0000256" key="7">
    <source>
        <dbReference type="SAM" id="Phobius"/>
    </source>
</evidence>
<dbReference type="InterPro" id="IPR003593">
    <property type="entry name" value="AAA+_ATPase"/>
</dbReference>
<dbReference type="PROSITE" id="PS00211">
    <property type="entry name" value="ABC_TRANSPORTER_1"/>
    <property type="match status" value="1"/>
</dbReference>
<evidence type="ECO:0000256" key="6">
    <source>
        <dbReference type="ARBA" id="ARBA00023136"/>
    </source>
</evidence>
<keyword evidence="6 7" id="KW-0472">Membrane</keyword>
<evidence type="ECO:0000259" key="8">
    <source>
        <dbReference type="SMART" id="SM00382"/>
    </source>
</evidence>
<feature type="transmembrane region" description="Helical" evidence="7">
    <location>
        <begin position="575"/>
        <end position="596"/>
    </location>
</feature>
<keyword evidence="2 7" id="KW-0812">Transmembrane</keyword>
<dbReference type="InterPro" id="IPR017871">
    <property type="entry name" value="ABC_transporter-like_CS"/>
</dbReference>
<dbReference type="GO" id="GO:0005524">
    <property type="term" value="F:ATP binding"/>
    <property type="evidence" value="ECO:0007669"/>
    <property type="project" value="UniProtKB-KW"/>
</dbReference>
<dbReference type="GO" id="GO:0140359">
    <property type="term" value="F:ABC-type transporter activity"/>
    <property type="evidence" value="ECO:0007669"/>
    <property type="project" value="InterPro"/>
</dbReference>
<keyword evidence="5 7" id="KW-1133">Transmembrane helix</keyword>
<reference evidence="9" key="1">
    <citation type="submission" date="2022-01" db="EMBL/GenBank/DDBJ databases">
        <authorList>
            <person name="King R."/>
        </authorList>
    </citation>
    <scope>NUCLEOTIDE SEQUENCE</scope>
</reference>
<dbReference type="PANTHER" id="PTHR43038:SF3">
    <property type="entry name" value="ABC TRANSPORTER G FAMILY MEMBER 20 ISOFORM X1"/>
    <property type="match status" value="1"/>
</dbReference>
<keyword evidence="4" id="KW-0067">ATP-binding</keyword>
<gene>
    <name evidence="9" type="ORF">CHIRRI_LOCUS13462</name>
</gene>
<evidence type="ECO:0000313" key="9">
    <source>
        <dbReference type="EMBL" id="CAG9810649.1"/>
    </source>
</evidence>
<feature type="domain" description="AAA+ ATPase" evidence="8">
    <location>
        <begin position="32"/>
        <end position="222"/>
    </location>
</feature>
<reference evidence="9" key="2">
    <citation type="submission" date="2022-10" db="EMBL/GenBank/DDBJ databases">
        <authorList>
            <consortium name="ENA_rothamsted_submissions"/>
            <consortium name="culmorum"/>
            <person name="King R."/>
        </authorList>
    </citation>
    <scope>NUCLEOTIDE SEQUENCE</scope>
</reference>
<dbReference type="InterPro" id="IPR027417">
    <property type="entry name" value="P-loop_NTPase"/>
</dbReference>
<feature type="transmembrane region" description="Helical" evidence="7">
    <location>
        <begin position="638"/>
        <end position="658"/>
    </location>
</feature>
<dbReference type="Pfam" id="PF12698">
    <property type="entry name" value="ABC2_membrane_3"/>
    <property type="match status" value="1"/>
</dbReference>
<dbReference type="Pfam" id="PF00005">
    <property type="entry name" value="ABC_tran"/>
    <property type="match status" value="1"/>
</dbReference>
<dbReference type="PANTHER" id="PTHR43038">
    <property type="entry name" value="ATP-BINDING CASSETTE, SUB-FAMILY H, MEMBER 1"/>
    <property type="match status" value="1"/>
</dbReference>
<evidence type="ECO:0000256" key="3">
    <source>
        <dbReference type="ARBA" id="ARBA00022741"/>
    </source>
</evidence>
<organism evidence="9 10">
    <name type="scientific">Chironomus riparius</name>
    <dbReference type="NCBI Taxonomy" id="315576"/>
    <lineage>
        <taxon>Eukaryota</taxon>
        <taxon>Metazoa</taxon>
        <taxon>Ecdysozoa</taxon>
        <taxon>Arthropoda</taxon>
        <taxon>Hexapoda</taxon>
        <taxon>Insecta</taxon>
        <taxon>Pterygota</taxon>
        <taxon>Neoptera</taxon>
        <taxon>Endopterygota</taxon>
        <taxon>Diptera</taxon>
        <taxon>Nematocera</taxon>
        <taxon>Chironomoidea</taxon>
        <taxon>Chironomidae</taxon>
        <taxon>Chironominae</taxon>
        <taxon>Chironomus</taxon>
    </lineage>
</organism>
<dbReference type="Proteomes" id="UP001153620">
    <property type="component" value="Chromosome 4"/>
</dbReference>
<protein>
    <recommendedName>
        <fullName evidence="8">AAA+ ATPase domain-containing protein</fullName>
    </recommendedName>
</protein>
<evidence type="ECO:0000256" key="2">
    <source>
        <dbReference type="ARBA" id="ARBA00022692"/>
    </source>
</evidence>
<sequence>MNCIEVKNVLKNYKSHGENIKVLDGLNLTVGYGKIYSIIGASGCGKTTLFTCLMGMQKIEQGEMRIFNQKVCHNKSSKNYQVIGYMPQQVALIQELSIKETLQYFGDLFMMNPKEINERILQVINLLDLPNENCQIRNLSGGQRRRVSLAVAILHKPKLLLLDEPTVGLDYLLREKIWNFLRESRDKFKITVVITTHYIDEAKNSDRCGFMRNGRIIAQNSPTNILTELECETLDEAFYKLSLKDEKNERLLTAVDDNTNIRSEYLENDVKIYDRSRTRALKAILKKEFHRIKRQSIEIFFILLIPSLGINLSAMALGTIRSDIQIGIVNYETNGFEDCTTFPINCTNLFISCTFIQDLNEKIQKNFYKSFDAAFQDFTNGTLGGIIVIPENFSEYFYDEDLTNKKIDIYLDYKTYIIDFFVKVKVNEAFKSAITKLSESCVDKDLQEEMIKFDLLYDKMDFNFKNTFGVVSCFLMLFFVPMCYSSFTIHAQRIEGIWNRTLLSGVEITELIISNLIFSFINSTIQSIIFLISIYIELNFEITKNCWILFVAAFVMMNLGFILGILISATFDDFHVIYGIGITISWMMTLLSGVFWPIEAIHPFIKSLVDWSPITFGIKSFMNVFLKKLGILDRSVYFGLIYDLGWIIGGLVVLKILLSRRKFAREV</sequence>
<dbReference type="GO" id="GO:0016020">
    <property type="term" value="C:membrane"/>
    <property type="evidence" value="ECO:0007669"/>
    <property type="project" value="UniProtKB-SubCell"/>
</dbReference>
<evidence type="ECO:0000313" key="10">
    <source>
        <dbReference type="Proteomes" id="UP001153620"/>
    </source>
</evidence>
<evidence type="ECO:0000256" key="1">
    <source>
        <dbReference type="ARBA" id="ARBA00004141"/>
    </source>
</evidence>
<dbReference type="EMBL" id="OU895880">
    <property type="protein sequence ID" value="CAG9810649.1"/>
    <property type="molecule type" value="Genomic_DNA"/>
</dbReference>
<dbReference type="AlphaFoldDB" id="A0A9N9S8D2"/>
<dbReference type="GO" id="GO:0016887">
    <property type="term" value="F:ATP hydrolysis activity"/>
    <property type="evidence" value="ECO:0007669"/>
    <property type="project" value="InterPro"/>
</dbReference>
<dbReference type="OrthoDB" id="6150516at2759"/>
<dbReference type="Gene3D" id="3.40.50.300">
    <property type="entry name" value="P-loop containing nucleotide triphosphate hydrolases"/>
    <property type="match status" value="1"/>
</dbReference>
<dbReference type="InterPro" id="IPR013525">
    <property type="entry name" value="ABC2_TM"/>
</dbReference>
<feature type="transmembrane region" description="Helical" evidence="7">
    <location>
        <begin position="468"/>
        <end position="491"/>
    </location>
</feature>
<dbReference type="SMART" id="SM00382">
    <property type="entry name" value="AAA"/>
    <property type="match status" value="1"/>
</dbReference>
<comment type="subcellular location">
    <subcellularLocation>
        <location evidence="1">Membrane</location>
        <topology evidence="1">Multi-pass membrane protein</topology>
    </subcellularLocation>
</comment>
<dbReference type="CDD" id="cd03230">
    <property type="entry name" value="ABC_DR_subfamily_A"/>
    <property type="match status" value="1"/>
</dbReference>
<feature type="transmembrane region" description="Helical" evidence="7">
    <location>
        <begin position="511"/>
        <end position="535"/>
    </location>
</feature>
<dbReference type="SUPFAM" id="SSF52540">
    <property type="entry name" value="P-loop containing nucleoside triphosphate hydrolases"/>
    <property type="match status" value="1"/>
</dbReference>
<keyword evidence="10" id="KW-1185">Reference proteome</keyword>